<dbReference type="AlphaFoldDB" id="A0A699L9H6"/>
<dbReference type="EMBL" id="BKCJ010594609">
    <property type="protein sequence ID" value="GFB29172.1"/>
    <property type="molecule type" value="Genomic_DNA"/>
</dbReference>
<proteinExistence type="predicted"/>
<name>A0A699L9H6_TANCI</name>
<gene>
    <name evidence="1" type="ORF">Tci_701143</name>
</gene>
<organism evidence="1">
    <name type="scientific">Tanacetum cinerariifolium</name>
    <name type="common">Dalmatian daisy</name>
    <name type="synonym">Chrysanthemum cinerariifolium</name>
    <dbReference type="NCBI Taxonomy" id="118510"/>
    <lineage>
        <taxon>Eukaryota</taxon>
        <taxon>Viridiplantae</taxon>
        <taxon>Streptophyta</taxon>
        <taxon>Embryophyta</taxon>
        <taxon>Tracheophyta</taxon>
        <taxon>Spermatophyta</taxon>
        <taxon>Magnoliopsida</taxon>
        <taxon>eudicotyledons</taxon>
        <taxon>Gunneridae</taxon>
        <taxon>Pentapetalae</taxon>
        <taxon>asterids</taxon>
        <taxon>campanulids</taxon>
        <taxon>Asterales</taxon>
        <taxon>Asteraceae</taxon>
        <taxon>Asteroideae</taxon>
        <taxon>Anthemideae</taxon>
        <taxon>Anthemidinae</taxon>
        <taxon>Tanacetum</taxon>
    </lineage>
</organism>
<comment type="caution">
    <text evidence="1">The sequence shown here is derived from an EMBL/GenBank/DDBJ whole genome shotgun (WGS) entry which is preliminary data.</text>
</comment>
<protein>
    <submittedName>
        <fullName evidence="1">Uncharacterized protein</fullName>
    </submittedName>
</protein>
<sequence>VDAPAVAIEEQLERIEYVVDEKIKRPRKRKKENEDESSSANVLSFGNYFKQDEKVESSLEGRMFMPLKNNLLFWYTCM</sequence>
<evidence type="ECO:0000313" key="1">
    <source>
        <dbReference type="EMBL" id="GFB29172.1"/>
    </source>
</evidence>
<feature type="non-terminal residue" evidence="1">
    <location>
        <position position="1"/>
    </location>
</feature>
<reference evidence="1" key="1">
    <citation type="journal article" date="2019" name="Sci. Rep.">
        <title>Draft genome of Tanacetum cinerariifolium, the natural source of mosquito coil.</title>
        <authorList>
            <person name="Yamashiro T."/>
            <person name="Shiraishi A."/>
            <person name="Satake H."/>
            <person name="Nakayama K."/>
        </authorList>
    </citation>
    <scope>NUCLEOTIDE SEQUENCE</scope>
</reference>
<accession>A0A699L9H6</accession>